<evidence type="ECO:0000313" key="2">
    <source>
        <dbReference type="EMBL" id="SVD34520.1"/>
    </source>
</evidence>
<dbReference type="EMBL" id="UINC01144788">
    <property type="protein sequence ID" value="SVD34520.1"/>
    <property type="molecule type" value="Genomic_DNA"/>
</dbReference>
<dbReference type="InterPro" id="IPR013096">
    <property type="entry name" value="Cupin_2"/>
</dbReference>
<protein>
    <recommendedName>
        <fullName evidence="1">Cupin type-2 domain-containing protein</fullName>
    </recommendedName>
</protein>
<dbReference type="PANTHER" id="PTHR36156:SF2">
    <property type="entry name" value="CUPIN TYPE-2 DOMAIN-CONTAINING PROTEIN"/>
    <property type="match status" value="1"/>
</dbReference>
<organism evidence="2">
    <name type="scientific">marine metagenome</name>
    <dbReference type="NCBI Taxonomy" id="408172"/>
    <lineage>
        <taxon>unclassified sequences</taxon>
        <taxon>metagenomes</taxon>
        <taxon>ecological metagenomes</taxon>
    </lineage>
</organism>
<evidence type="ECO:0000259" key="1">
    <source>
        <dbReference type="Pfam" id="PF07883"/>
    </source>
</evidence>
<dbReference type="InterPro" id="IPR047142">
    <property type="entry name" value="OryJ/VirC-like"/>
</dbReference>
<accession>A0A382UJZ6</accession>
<name>A0A382UJZ6_9ZZZZ</name>
<gene>
    <name evidence="2" type="ORF">METZ01_LOCUS387374</name>
</gene>
<reference evidence="2" key="1">
    <citation type="submission" date="2018-05" db="EMBL/GenBank/DDBJ databases">
        <authorList>
            <person name="Lanie J.A."/>
            <person name="Ng W.-L."/>
            <person name="Kazmierczak K.M."/>
            <person name="Andrzejewski T.M."/>
            <person name="Davidsen T.M."/>
            <person name="Wayne K.J."/>
            <person name="Tettelin H."/>
            <person name="Glass J.I."/>
            <person name="Rusch D."/>
            <person name="Podicherti R."/>
            <person name="Tsui H.-C.T."/>
            <person name="Winkler M.E."/>
        </authorList>
    </citation>
    <scope>NUCLEOTIDE SEQUENCE</scope>
</reference>
<feature type="domain" description="Cupin type-2" evidence="1">
    <location>
        <begin position="27"/>
        <end position="83"/>
    </location>
</feature>
<sequence>MLEELAAQAFRSIGAEHERVDTSRHPTMHKTKTIDYIILLEGDVTLLLDDDEVKLQPFDVVVQRGTNHAWINNGSEPALLIAVLIDANIKE</sequence>
<dbReference type="CDD" id="cd02231">
    <property type="entry name" value="cupin_BLL6423-like"/>
    <property type="match status" value="1"/>
</dbReference>
<dbReference type="AlphaFoldDB" id="A0A382UJZ6"/>
<dbReference type="InterPro" id="IPR014710">
    <property type="entry name" value="RmlC-like_jellyroll"/>
</dbReference>
<dbReference type="Gene3D" id="2.60.120.10">
    <property type="entry name" value="Jelly Rolls"/>
    <property type="match status" value="1"/>
</dbReference>
<dbReference type="SUPFAM" id="SSF51182">
    <property type="entry name" value="RmlC-like cupins"/>
    <property type="match status" value="1"/>
</dbReference>
<proteinExistence type="predicted"/>
<dbReference type="Pfam" id="PF07883">
    <property type="entry name" value="Cupin_2"/>
    <property type="match status" value="1"/>
</dbReference>
<dbReference type="InterPro" id="IPR011051">
    <property type="entry name" value="RmlC_Cupin_sf"/>
</dbReference>
<dbReference type="PANTHER" id="PTHR36156">
    <property type="entry name" value="SLR2101 PROTEIN"/>
    <property type="match status" value="1"/>
</dbReference>